<name>A0A318S1R1_9DEIO</name>
<evidence type="ECO:0000256" key="1">
    <source>
        <dbReference type="SAM" id="MobiDB-lite"/>
    </source>
</evidence>
<keyword evidence="3" id="KW-1185">Reference proteome</keyword>
<feature type="compositionally biased region" description="Basic and acidic residues" evidence="1">
    <location>
        <begin position="111"/>
        <end position="121"/>
    </location>
</feature>
<comment type="caution">
    <text evidence="2">The sequence shown here is derived from an EMBL/GenBank/DDBJ whole genome shotgun (WGS) entry which is preliminary data.</text>
</comment>
<accession>A0A318S1R1</accession>
<gene>
    <name evidence="2" type="ORF">DES52_12611</name>
</gene>
<reference evidence="2 3" key="1">
    <citation type="submission" date="2018-06" db="EMBL/GenBank/DDBJ databases">
        <title>Genomic Encyclopedia of Type Strains, Phase IV (KMG-IV): sequencing the most valuable type-strain genomes for metagenomic binning, comparative biology and taxonomic classification.</title>
        <authorList>
            <person name="Goeker M."/>
        </authorList>
    </citation>
    <scope>NUCLEOTIDE SEQUENCE [LARGE SCALE GENOMIC DNA]</scope>
    <source>
        <strain evidence="2 3">DSM 18048</strain>
    </source>
</reference>
<proteinExistence type="predicted"/>
<protein>
    <submittedName>
        <fullName evidence="2">Uncharacterized protein</fullName>
    </submittedName>
</protein>
<dbReference type="EMBL" id="QJSX01000026">
    <property type="protein sequence ID" value="PYE48945.1"/>
    <property type="molecule type" value="Genomic_DNA"/>
</dbReference>
<evidence type="ECO:0000313" key="3">
    <source>
        <dbReference type="Proteomes" id="UP000248326"/>
    </source>
</evidence>
<feature type="region of interest" description="Disordered" evidence="1">
    <location>
        <begin position="111"/>
        <end position="166"/>
    </location>
</feature>
<dbReference type="OrthoDB" id="70800at2"/>
<feature type="compositionally biased region" description="Acidic residues" evidence="1">
    <location>
        <begin position="151"/>
        <end position="166"/>
    </location>
</feature>
<dbReference type="Proteomes" id="UP000248326">
    <property type="component" value="Unassembled WGS sequence"/>
</dbReference>
<evidence type="ECO:0000313" key="2">
    <source>
        <dbReference type="EMBL" id="PYE48945.1"/>
    </source>
</evidence>
<sequence>MSFPTLHPENKALNLLESAVTLFPNLRPELGKWIASLARSIARPVDPPKALTDLSEPYEGPVDMNRETYLLAHALCEYRTKVYPNGLATRFDPGDQHRDDLESAMSRFEERLARSKPKVELDNAPDAGDYYDGPEPGPADAVRLDPTDPGDAGDADDDRDEDGASR</sequence>
<organism evidence="2 3">
    <name type="scientific">Deinococcus yavapaiensis KR-236</name>
    <dbReference type="NCBI Taxonomy" id="694435"/>
    <lineage>
        <taxon>Bacteria</taxon>
        <taxon>Thermotogati</taxon>
        <taxon>Deinococcota</taxon>
        <taxon>Deinococci</taxon>
        <taxon>Deinococcales</taxon>
        <taxon>Deinococcaceae</taxon>
        <taxon>Deinococcus</taxon>
    </lineage>
</organism>
<dbReference type="RefSeq" id="WP_110888791.1">
    <property type="nucleotide sequence ID" value="NZ_QJSX01000026.1"/>
</dbReference>
<dbReference type="AlphaFoldDB" id="A0A318S1R1"/>